<reference evidence="2" key="1">
    <citation type="journal article" date="2020" name="Nature">
        <title>Giant virus diversity and host interactions through global metagenomics.</title>
        <authorList>
            <person name="Schulz F."/>
            <person name="Roux S."/>
            <person name="Paez-Espino D."/>
            <person name="Jungbluth S."/>
            <person name="Walsh D.A."/>
            <person name="Denef V.J."/>
            <person name="McMahon K.D."/>
            <person name="Konstantinidis K.T."/>
            <person name="Eloe-Fadrosh E.A."/>
            <person name="Kyrpides N.C."/>
            <person name="Woyke T."/>
        </authorList>
    </citation>
    <scope>NUCLEOTIDE SEQUENCE</scope>
    <source>
        <strain evidence="2">GVMAG-S-1101161-73</strain>
    </source>
</reference>
<feature type="coiled-coil region" evidence="1">
    <location>
        <begin position="712"/>
        <end position="739"/>
    </location>
</feature>
<organism evidence="2">
    <name type="scientific">viral metagenome</name>
    <dbReference type="NCBI Taxonomy" id="1070528"/>
    <lineage>
        <taxon>unclassified sequences</taxon>
        <taxon>metagenomes</taxon>
        <taxon>organismal metagenomes</taxon>
    </lineage>
</organism>
<evidence type="ECO:0008006" key="3">
    <source>
        <dbReference type="Google" id="ProtNLM"/>
    </source>
</evidence>
<protein>
    <recommendedName>
        <fullName evidence="3">Protein kinase domain-containing protein</fullName>
    </recommendedName>
</protein>
<dbReference type="SUPFAM" id="SSF56112">
    <property type="entry name" value="Protein kinase-like (PK-like)"/>
    <property type="match status" value="1"/>
</dbReference>
<sequence>MAAYPKITFIAEGGYGIIYGNFSQLENEPNVITKFFNSYEGAQDEIVMHKNLFGIFIQGTDKVPVYPKLTTIIGIGIPKKINGVNIRGIQYPDYKYNCIKNGPEYAVVKMPFLGKNLWGDDYGSGNGHTGLTFDAYMTILEIFVFFHTTAVHGDMKMDNILWDQASARAGIIDLGLTNQFRKGYVPWSKRSRPDPYFPWPPEFWTDTTRSGSSRDKYSSHYISYPANQTYSPPGAETFWNSNPGSVRMLKTVYDDYLVNVDNTKCLTMGVTADLYGLGKTLVNSIRQISQVERNKPYLVGYSPNGDDIQYRYADIMRNLQLLFTNLHPKLRPLDYTVVRYFRILNTEFLPNAGNRTIINVNGNPYFSVRFLNKAYDAIDITGQQNVDNAKVGNRVVMAYGQPGSPITIEQKKENMIIFSYLITKKYDQLKVYFQTQGVDTRYTKLIYNNVLQDAVAYFNNESLKQKKTLQDLGIVALPAVAAPEVTPPRANPVQAGYQPFAQAHFGGGGAAAQAQRQADANARGAAAAAARQRDQEAAYIAMAAAAAATARAAAAAAAAGRARAPGAAGTARGPLTKDQILTYQRQGIPLFKWRNGKIYEEPEEGRYATNPAAHNTEQERAHIDAEAVLEQINIAQKRYLKDQEIRDKVKLQYTLRAEYEELDKQGKKNEYTKEKRGQIVAQIGRLELDIKEIRKIFAEEEIRILTERISLNRNTPEKLEELKERLETLQQQLADIQRGGFTSEEQLQNRKNNFLLTTRNKGIERIQNTKNIFSEKKLLNSLKSHISLEQQTEGNFLETFIQYYINGLQKKLTRINGTAKNIRNSKNSMKSVKSVNSMNSMKTMKNRGIKLNNTLPKVTQGSMYSDYQYELIENQLAIGEASGRLNILYQYYLRALPNKKDIFSRLLKISLGAEESLRISKYLQSGNLSELEKYLTDHSEQGAYIKNEKERVFNELGIRLVTEYYFAFEDDAERYVFLHTLFSSIPDTQKEIQDLAQKFIKTKAGSNPFA</sequence>
<dbReference type="EMBL" id="MN740731">
    <property type="protein sequence ID" value="QHS81218.1"/>
    <property type="molecule type" value="Genomic_DNA"/>
</dbReference>
<proteinExistence type="predicted"/>
<evidence type="ECO:0000313" key="2">
    <source>
        <dbReference type="EMBL" id="QHS81218.1"/>
    </source>
</evidence>
<dbReference type="InterPro" id="IPR011009">
    <property type="entry name" value="Kinase-like_dom_sf"/>
</dbReference>
<keyword evidence="1" id="KW-0175">Coiled coil</keyword>
<name>A0A6C0AN82_9ZZZZ</name>
<accession>A0A6C0AN82</accession>
<evidence type="ECO:0000256" key="1">
    <source>
        <dbReference type="SAM" id="Coils"/>
    </source>
</evidence>
<dbReference type="AlphaFoldDB" id="A0A6C0AN82"/>